<dbReference type="PANTHER" id="PTHR12993">
    <property type="entry name" value="N-ACETYLGLUCOSAMINYL-PHOSPHATIDYLINOSITOL DE-N-ACETYLASE-RELATED"/>
    <property type="match status" value="1"/>
</dbReference>
<accession>A0ABT4GH66</accession>
<dbReference type="Gene3D" id="3.40.50.10320">
    <property type="entry name" value="LmbE-like"/>
    <property type="match status" value="1"/>
</dbReference>
<dbReference type="EMBL" id="JAMDMX010000075">
    <property type="protein sequence ID" value="MCY9695535.1"/>
    <property type="molecule type" value="Genomic_DNA"/>
</dbReference>
<gene>
    <name evidence="1" type="ORF">M5X19_21895</name>
</gene>
<dbReference type="PANTHER" id="PTHR12993:SF11">
    <property type="entry name" value="N-ACETYLGLUCOSAMINYL-PHOSPHATIDYLINOSITOL DE-N-ACETYLASE"/>
    <property type="match status" value="1"/>
</dbReference>
<dbReference type="Pfam" id="PF02585">
    <property type="entry name" value="PIG-L"/>
    <property type="match status" value="1"/>
</dbReference>
<name>A0ABT4GH66_9BACL</name>
<dbReference type="InterPro" id="IPR024078">
    <property type="entry name" value="LmbE-like_dom_sf"/>
</dbReference>
<evidence type="ECO:0000313" key="2">
    <source>
        <dbReference type="Proteomes" id="UP001527099"/>
    </source>
</evidence>
<comment type="caution">
    <text evidence="1">The sequence shown here is derived from an EMBL/GenBank/DDBJ whole genome shotgun (WGS) entry which is preliminary data.</text>
</comment>
<dbReference type="RefSeq" id="WP_268616827.1">
    <property type="nucleotide sequence ID" value="NZ_JAMDMX010000075.1"/>
</dbReference>
<dbReference type="InterPro" id="IPR003737">
    <property type="entry name" value="GlcNAc_PI_deacetylase-related"/>
</dbReference>
<dbReference type="Proteomes" id="UP001527099">
    <property type="component" value="Unassembled WGS sequence"/>
</dbReference>
<organism evidence="1 2">
    <name type="scientific">Paenibacillus alginolyticus</name>
    <dbReference type="NCBI Taxonomy" id="59839"/>
    <lineage>
        <taxon>Bacteria</taxon>
        <taxon>Bacillati</taxon>
        <taxon>Bacillota</taxon>
        <taxon>Bacilli</taxon>
        <taxon>Bacillales</taxon>
        <taxon>Paenibacillaceae</taxon>
        <taxon>Paenibacillus</taxon>
    </lineage>
</organism>
<keyword evidence="2" id="KW-1185">Reference proteome</keyword>
<proteinExistence type="predicted"/>
<dbReference type="SUPFAM" id="SSF102588">
    <property type="entry name" value="LmbE-like"/>
    <property type="match status" value="1"/>
</dbReference>
<sequence>MKKRLLFVFAHPDDESFACAGTMAKYKEAGHDINLICATSGCGGKSGEYLVTCKKELATLRERELSQACNVIGVTNLYLLHYADGSLINQDINELAAKIESLIMQLLPHVVVTFPPNGVTGHRDHIAISRATEQAVLQSEEKMTPSHYCTLFFASIPHYYDYCADSAPTGAVPITGKVNIVNHRETKGRALHAHRSQIYSVNRAYPGVMQGDYGVIGQYEYYTKVRADGLLEDIQESTDGIPEIELC</sequence>
<protein>
    <submittedName>
        <fullName evidence="1">PIG-L family deacetylase</fullName>
    </submittedName>
</protein>
<reference evidence="1 2" key="1">
    <citation type="submission" date="2022-05" db="EMBL/GenBank/DDBJ databases">
        <title>Genome Sequencing of Bee-Associated Microbes.</title>
        <authorList>
            <person name="Dunlap C."/>
        </authorList>
    </citation>
    <scope>NUCLEOTIDE SEQUENCE [LARGE SCALE GENOMIC DNA]</scope>
    <source>
        <strain evidence="1 2">NRRL B-14421</strain>
    </source>
</reference>
<evidence type="ECO:0000313" key="1">
    <source>
        <dbReference type="EMBL" id="MCY9695535.1"/>
    </source>
</evidence>